<keyword evidence="9" id="KW-0862">Zinc</keyword>
<feature type="coiled-coil region" evidence="10">
    <location>
        <begin position="377"/>
        <end position="439"/>
    </location>
</feature>
<sequence length="623" mass="71096">MGSEVRPIPSRGRQLLDDLETVEGHWSGKGRELSYNRTEEPPLAIGSDAIGHGGAGRVVKAMWTHPKNNAEIAFARKSVMPSQSFSKKNIKNEIDLLKKLDHHHIVSFVGSYDQDHTTHILLFPCATCDLSALLRELDKCQAGPPQPKYLYELGWIHSVDDDSLKSLPRVVGPRLEQIYGCITSAILYIHNKKVRHKDIKPSNILVDRNSFYLTDFNVSEDFEDRDSTVTARTRFDGTEIYAAPEELCGEERSRKSDIYSLGLVFLEVFTFLMGRSRKDMEDTIGTTSDLGKWKMKLGNDRFHRTYTCSRLAWATMVVPPAAAGKIFGIRDLILGMLAMDPAHRPSAYEVASQLATMDPEGRLHGECCRRDKDGVGFKALLERYDRLKEEYEKLSSTYESEKAANAALTYKYDSVKRDLEECQSQNRTIAAEREELKEKLKIGQTGTLQPSTNQWHLPDIATRLSMPRSKSSLSMGTPPPEAPHYSQGKIEPIYLNRNRERLDIEAIKANQKWDDSDRECYHSVKGLNLCRFFFLEPRGCRNSNCEFKHQKDYSPSDKELFMLRMLTRNKPCENGTQCTNKDCLFGHHCLEKEYPCRFSRNGKCGFPEFMHIRDFDTDSTMVV</sequence>
<dbReference type="GeneID" id="43645362"/>
<keyword evidence="9" id="KW-0479">Metal-binding</keyword>
<keyword evidence="10" id="KW-0175">Coiled coil</keyword>
<evidence type="ECO:0000256" key="7">
    <source>
        <dbReference type="ARBA" id="ARBA00047899"/>
    </source>
</evidence>
<dbReference type="RefSeq" id="XP_031907152.1">
    <property type="nucleotide sequence ID" value="XM_032061152.1"/>
</dbReference>
<dbReference type="InterPro" id="IPR050660">
    <property type="entry name" value="NEK_Ser/Thr_kinase"/>
</dbReference>
<dbReference type="EMBL" id="ML743676">
    <property type="protein sequence ID" value="KAE8131089.1"/>
    <property type="molecule type" value="Genomic_DNA"/>
</dbReference>
<evidence type="ECO:0000256" key="1">
    <source>
        <dbReference type="ARBA" id="ARBA00012513"/>
    </source>
</evidence>
<dbReference type="PROSITE" id="PS50011">
    <property type="entry name" value="PROTEIN_KINASE_DOM"/>
    <property type="match status" value="1"/>
</dbReference>
<dbReference type="InterPro" id="IPR057654">
    <property type="entry name" value="Znf-CCCH_tandem"/>
</dbReference>
<feature type="domain" description="C3H1-type" evidence="12">
    <location>
        <begin position="525"/>
        <end position="552"/>
    </location>
</feature>
<dbReference type="Pfam" id="PF25543">
    <property type="entry name" value="zf-CCCH_tandem"/>
    <property type="match status" value="1"/>
</dbReference>
<keyword evidence="9" id="KW-0863">Zinc-finger</keyword>
<dbReference type="GO" id="GO:0005524">
    <property type="term" value="F:ATP binding"/>
    <property type="evidence" value="ECO:0007669"/>
    <property type="project" value="UniProtKB-KW"/>
</dbReference>
<keyword evidence="14" id="KW-1185">Reference proteome</keyword>
<dbReference type="EC" id="2.7.11.1" evidence="1"/>
<name>A0A5N6SB69_ASPPS</name>
<evidence type="ECO:0000256" key="6">
    <source>
        <dbReference type="ARBA" id="ARBA00022840"/>
    </source>
</evidence>
<evidence type="ECO:0000256" key="10">
    <source>
        <dbReference type="SAM" id="Coils"/>
    </source>
</evidence>
<accession>A0A5N6SB69</accession>
<dbReference type="Gene3D" id="1.20.5.340">
    <property type="match status" value="1"/>
</dbReference>
<evidence type="ECO:0000256" key="9">
    <source>
        <dbReference type="PROSITE-ProRule" id="PRU00723"/>
    </source>
</evidence>
<gene>
    <name evidence="13" type="ORF">BDV38DRAFT_289006</name>
</gene>
<dbReference type="GO" id="GO:0004674">
    <property type="term" value="F:protein serine/threonine kinase activity"/>
    <property type="evidence" value="ECO:0007669"/>
    <property type="project" value="UniProtKB-KW"/>
</dbReference>
<keyword evidence="2" id="KW-0723">Serine/threonine-protein kinase</keyword>
<dbReference type="SMART" id="SM00220">
    <property type="entry name" value="S_TKc"/>
    <property type="match status" value="1"/>
</dbReference>
<proteinExistence type="predicted"/>
<evidence type="ECO:0000256" key="5">
    <source>
        <dbReference type="ARBA" id="ARBA00022777"/>
    </source>
</evidence>
<dbReference type="Gene3D" id="3.30.200.20">
    <property type="entry name" value="Phosphorylase Kinase, domain 1"/>
    <property type="match status" value="1"/>
</dbReference>
<dbReference type="AlphaFoldDB" id="A0A5N6SB69"/>
<dbReference type="InterPro" id="IPR000571">
    <property type="entry name" value="Znf_CCCH"/>
</dbReference>
<dbReference type="Pfam" id="PF00069">
    <property type="entry name" value="Pkinase"/>
    <property type="match status" value="1"/>
</dbReference>
<evidence type="ECO:0000256" key="2">
    <source>
        <dbReference type="ARBA" id="ARBA00022527"/>
    </source>
</evidence>
<organism evidence="13 14">
    <name type="scientific">Aspergillus pseudotamarii</name>
    <dbReference type="NCBI Taxonomy" id="132259"/>
    <lineage>
        <taxon>Eukaryota</taxon>
        <taxon>Fungi</taxon>
        <taxon>Dikarya</taxon>
        <taxon>Ascomycota</taxon>
        <taxon>Pezizomycotina</taxon>
        <taxon>Eurotiomycetes</taxon>
        <taxon>Eurotiomycetidae</taxon>
        <taxon>Eurotiales</taxon>
        <taxon>Aspergillaceae</taxon>
        <taxon>Aspergillus</taxon>
        <taxon>Aspergillus subgen. Circumdati</taxon>
    </lineage>
</organism>
<dbReference type="SUPFAM" id="SSF56112">
    <property type="entry name" value="Protein kinase-like (PK-like)"/>
    <property type="match status" value="1"/>
</dbReference>
<dbReference type="Gene3D" id="4.10.1000.30">
    <property type="match status" value="1"/>
</dbReference>
<evidence type="ECO:0000256" key="8">
    <source>
        <dbReference type="ARBA" id="ARBA00048679"/>
    </source>
</evidence>
<keyword evidence="4" id="KW-0547">Nucleotide-binding</keyword>
<dbReference type="GO" id="GO:0008270">
    <property type="term" value="F:zinc ion binding"/>
    <property type="evidence" value="ECO:0007669"/>
    <property type="project" value="UniProtKB-KW"/>
</dbReference>
<evidence type="ECO:0000259" key="11">
    <source>
        <dbReference type="PROSITE" id="PS50011"/>
    </source>
</evidence>
<comment type="catalytic activity">
    <reaction evidence="8">
        <text>L-seryl-[protein] + ATP = O-phospho-L-seryl-[protein] + ADP + H(+)</text>
        <dbReference type="Rhea" id="RHEA:17989"/>
        <dbReference type="Rhea" id="RHEA-COMP:9863"/>
        <dbReference type="Rhea" id="RHEA-COMP:11604"/>
        <dbReference type="ChEBI" id="CHEBI:15378"/>
        <dbReference type="ChEBI" id="CHEBI:29999"/>
        <dbReference type="ChEBI" id="CHEBI:30616"/>
        <dbReference type="ChEBI" id="CHEBI:83421"/>
        <dbReference type="ChEBI" id="CHEBI:456216"/>
        <dbReference type="EC" id="2.7.11.1"/>
    </reaction>
</comment>
<feature type="zinc finger region" description="C3H1-type" evidence="9">
    <location>
        <begin position="525"/>
        <end position="552"/>
    </location>
</feature>
<dbReference type="PROSITE" id="PS50103">
    <property type="entry name" value="ZF_C3H1"/>
    <property type="match status" value="1"/>
</dbReference>
<keyword evidence="3" id="KW-0808">Transferase</keyword>
<dbReference type="InterPro" id="IPR000719">
    <property type="entry name" value="Prot_kinase_dom"/>
</dbReference>
<evidence type="ECO:0000313" key="14">
    <source>
        <dbReference type="Proteomes" id="UP000325672"/>
    </source>
</evidence>
<evidence type="ECO:0000256" key="3">
    <source>
        <dbReference type="ARBA" id="ARBA00022679"/>
    </source>
</evidence>
<dbReference type="CDD" id="cd00180">
    <property type="entry name" value="PKc"/>
    <property type="match status" value="1"/>
</dbReference>
<keyword evidence="5 13" id="KW-0418">Kinase</keyword>
<dbReference type="GO" id="GO:0005634">
    <property type="term" value="C:nucleus"/>
    <property type="evidence" value="ECO:0007669"/>
    <property type="project" value="TreeGrafter"/>
</dbReference>
<dbReference type="Proteomes" id="UP000325672">
    <property type="component" value="Unassembled WGS sequence"/>
</dbReference>
<dbReference type="OrthoDB" id="4161460at2759"/>
<dbReference type="PANTHER" id="PTHR43671">
    <property type="entry name" value="SERINE/THREONINE-PROTEIN KINASE NEK"/>
    <property type="match status" value="1"/>
</dbReference>
<dbReference type="PROSITE" id="PS00108">
    <property type="entry name" value="PROTEIN_KINASE_ST"/>
    <property type="match status" value="1"/>
</dbReference>
<dbReference type="Gene3D" id="1.10.510.10">
    <property type="entry name" value="Transferase(Phosphotransferase) domain 1"/>
    <property type="match status" value="1"/>
</dbReference>
<dbReference type="InterPro" id="IPR011009">
    <property type="entry name" value="Kinase-like_dom_sf"/>
</dbReference>
<feature type="domain" description="Protein kinase" evidence="11">
    <location>
        <begin position="44"/>
        <end position="357"/>
    </location>
</feature>
<evidence type="ECO:0000313" key="13">
    <source>
        <dbReference type="EMBL" id="KAE8131089.1"/>
    </source>
</evidence>
<evidence type="ECO:0000259" key="12">
    <source>
        <dbReference type="PROSITE" id="PS50103"/>
    </source>
</evidence>
<protein>
    <recommendedName>
        <fullName evidence="1">non-specific serine/threonine protein kinase</fullName>
        <ecNumber evidence="1">2.7.11.1</ecNumber>
    </recommendedName>
</protein>
<dbReference type="PANTHER" id="PTHR43671:SF98">
    <property type="entry name" value="SERINE_THREONINE-PROTEIN KINASE NEK11"/>
    <property type="match status" value="1"/>
</dbReference>
<evidence type="ECO:0000256" key="4">
    <source>
        <dbReference type="ARBA" id="ARBA00022741"/>
    </source>
</evidence>
<reference evidence="13 14" key="1">
    <citation type="submission" date="2019-04" db="EMBL/GenBank/DDBJ databases">
        <title>Friends and foes A comparative genomics study of 23 Aspergillus species from section Flavi.</title>
        <authorList>
            <consortium name="DOE Joint Genome Institute"/>
            <person name="Kjaerbolling I."/>
            <person name="Vesth T."/>
            <person name="Frisvad J.C."/>
            <person name="Nybo J.L."/>
            <person name="Theobald S."/>
            <person name="Kildgaard S."/>
            <person name="Isbrandt T."/>
            <person name="Kuo A."/>
            <person name="Sato A."/>
            <person name="Lyhne E.K."/>
            <person name="Kogle M.E."/>
            <person name="Wiebenga A."/>
            <person name="Kun R.S."/>
            <person name="Lubbers R.J."/>
            <person name="Makela M.R."/>
            <person name="Barry K."/>
            <person name="Chovatia M."/>
            <person name="Clum A."/>
            <person name="Daum C."/>
            <person name="Haridas S."/>
            <person name="He G."/>
            <person name="LaButti K."/>
            <person name="Lipzen A."/>
            <person name="Mondo S."/>
            <person name="Riley R."/>
            <person name="Salamov A."/>
            <person name="Simmons B.A."/>
            <person name="Magnuson J.K."/>
            <person name="Henrissat B."/>
            <person name="Mortensen U.H."/>
            <person name="Larsen T.O."/>
            <person name="Devries R.P."/>
            <person name="Grigoriev I.V."/>
            <person name="Machida M."/>
            <person name="Baker S.E."/>
            <person name="Andersen M.R."/>
        </authorList>
    </citation>
    <scope>NUCLEOTIDE SEQUENCE [LARGE SCALE GENOMIC DNA]</scope>
    <source>
        <strain evidence="13 14">CBS 117625</strain>
    </source>
</reference>
<comment type="catalytic activity">
    <reaction evidence="7">
        <text>L-threonyl-[protein] + ATP = O-phospho-L-threonyl-[protein] + ADP + H(+)</text>
        <dbReference type="Rhea" id="RHEA:46608"/>
        <dbReference type="Rhea" id="RHEA-COMP:11060"/>
        <dbReference type="Rhea" id="RHEA-COMP:11605"/>
        <dbReference type="ChEBI" id="CHEBI:15378"/>
        <dbReference type="ChEBI" id="CHEBI:30013"/>
        <dbReference type="ChEBI" id="CHEBI:30616"/>
        <dbReference type="ChEBI" id="CHEBI:61977"/>
        <dbReference type="ChEBI" id="CHEBI:456216"/>
        <dbReference type="EC" id="2.7.11.1"/>
    </reaction>
</comment>
<keyword evidence="6" id="KW-0067">ATP-binding</keyword>
<dbReference type="InterPro" id="IPR008271">
    <property type="entry name" value="Ser/Thr_kinase_AS"/>
</dbReference>